<dbReference type="SUPFAM" id="SSF48452">
    <property type="entry name" value="TPR-like"/>
    <property type="match status" value="3"/>
</dbReference>
<evidence type="ECO:0000313" key="7">
    <source>
        <dbReference type="Proteomes" id="UP001500630"/>
    </source>
</evidence>
<feature type="domain" description="OmpR/PhoB-type" evidence="5">
    <location>
        <begin position="1"/>
        <end position="96"/>
    </location>
</feature>
<name>A0ABP6XYA3_9ACTN</name>
<dbReference type="Pfam" id="PF00486">
    <property type="entry name" value="Trans_reg_C"/>
    <property type="match status" value="1"/>
</dbReference>
<dbReference type="SMART" id="SM01043">
    <property type="entry name" value="BTAD"/>
    <property type="match status" value="1"/>
</dbReference>
<dbReference type="PANTHER" id="PTHR47691">
    <property type="entry name" value="REGULATOR-RELATED"/>
    <property type="match status" value="1"/>
</dbReference>
<reference evidence="7" key="1">
    <citation type="journal article" date="2019" name="Int. J. Syst. Evol. Microbiol.">
        <title>The Global Catalogue of Microorganisms (GCM) 10K type strain sequencing project: providing services to taxonomists for standard genome sequencing and annotation.</title>
        <authorList>
            <consortium name="The Broad Institute Genomics Platform"/>
            <consortium name="The Broad Institute Genome Sequencing Center for Infectious Disease"/>
            <person name="Wu L."/>
            <person name="Ma J."/>
        </authorList>
    </citation>
    <scope>NUCLEOTIDE SEQUENCE [LARGE SCALE GENOMIC DNA]</scope>
    <source>
        <strain evidence="7">JCM 17326</strain>
    </source>
</reference>
<dbReference type="Pfam" id="PF13191">
    <property type="entry name" value="AAA_16"/>
    <property type="match status" value="1"/>
</dbReference>
<dbReference type="SUPFAM" id="SSF46894">
    <property type="entry name" value="C-terminal effector domain of the bipartite response regulators"/>
    <property type="match status" value="1"/>
</dbReference>
<feature type="DNA-binding region" description="OmpR/PhoB-type" evidence="3">
    <location>
        <begin position="1"/>
        <end position="96"/>
    </location>
</feature>
<dbReference type="RefSeq" id="WP_345567628.1">
    <property type="nucleotide sequence ID" value="NZ_BAABDQ010000015.1"/>
</dbReference>
<dbReference type="Gene3D" id="1.25.40.10">
    <property type="entry name" value="Tetratricopeptide repeat domain"/>
    <property type="match status" value="2"/>
</dbReference>
<evidence type="ECO:0000256" key="1">
    <source>
        <dbReference type="ARBA" id="ARBA00005820"/>
    </source>
</evidence>
<dbReference type="SMART" id="SM00862">
    <property type="entry name" value="Trans_reg_C"/>
    <property type="match status" value="1"/>
</dbReference>
<dbReference type="InterPro" id="IPR041664">
    <property type="entry name" value="AAA_16"/>
</dbReference>
<dbReference type="EMBL" id="BAABDQ010000015">
    <property type="protein sequence ID" value="GAA3574430.1"/>
    <property type="molecule type" value="Genomic_DNA"/>
</dbReference>
<dbReference type="PROSITE" id="PS51755">
    <property type="entry name" value="OMPR_PHOB"/>
    <property type="match status" value="1"/>
</dbReference>
<dbReference type="InterPro" id="IPR005158">
    <property type="entry name" value="BTAD"/>
</dbReference>
<keyword evidence="2 3" id="KW-0238">DNA-binding</keyword>
<dbReference type="InterPro" id="IPR036388">
    <property type="entry name" value="WH-like_DNA-bd_sf"/>
</dbReference>
<evidence type="ECO:0000256" key="2">
    <source>
        <dbReference type="ARBA" id="ARBA00023125"/>
    </source>
</evidence>
<dbReference type="InterPro" id="IPR001867">
    <property type="entry name" value="OmpR/PhoB-type_DNA-bd"/>
</dbReference>
<gene>
    <name evidence="6" type="ORF">GCM10022419_064460</name>
</gene>
<dbReference type="InterPro" id="IPR027417">
    <property type="entry name" value="P-loop_NTPase"/>
</dbReference>
<protein>
    <submittedName>
        <fullName evidence="6">BTAD domain-containing putative transcriptional regulator</fullName>
    </submittedName>
</protein>
<accession>A0ABP6XYA3</accession>
<dbReference type="PANTHER" id="PTHR47691:SF3">
    <property type="entry name" value="HTH-TYPE TRANSCRIPTIONAL REGULATOR RV0890C-RELATED"/>
    <property type="match status" value="1"/>
</dbReference>
<dbReference type="InterPro" id="IPR011990">
    <property type="entry name" value="TPR-like_helical_dom_sf"/>
</dbReference>
<proteinExistence type="inferred from homology"/>
<comment type="caution">
    <text evidence="6">The sequence shown here is derived from an EMBL/GenBank/DDBJ whole genome shotgun (WGS) entry which is preliminary data.</text>
</comment>
<dbReference type="Gene3D" id="1.10.10.10">
    <property type="entry name" value="Winged helix-like DNA-binding domain superfamily/Winged helix DNA-binding domain"/>
    <property type="match status" value="1"/>
</dbReference>
<evidence type="ECO:0000313" key="6">
    <source>
        <dbReference type="EMBL" id="GAA3574430.1"/>
    </source>
</evidence>
<keyword evidence="7" id="KW-1185">Reference proteome</keyword>
<dbReference type="InterPro" id="IPR058852">
    <property type="entry name" value="HTH_77"/>
</dbReference>
<evidence type="ECO:0000256" key="3">
    <source>
        <dbReference type="PROSITE-ProRule" id="PRU01091"/>
    </source>
</evidence>
<sequence>MLFGVLGPQAVWTAGGRPVRIPDLKVRALLADLLAHEGRPVPAERLIDDLWGERLPRNPVGTLHTRVSQLRRALEAAEPGGRDLVDSQSPGYRLKVSADAVDAGRFLAMTARARATSDARARAGLLADALALWRGPAYADFADAEFARPVAARLEEERLVALEEHAEVRLELGEHSLLTGELGDLVARHPLRERLRAAQLLALYRAGRAGEALAGYADLREHLADTLGADPGPELVALHTSMLRQDPALQAPAAAPARSRTNLPAAVTDLVGRAEALTRVRALVESSRLVTLTGPGGVGKTQLALEVARSVEDTFADGVWLVELAGLERASGGSAAAVADVVASVLGIRDDVTPAADPLTRPAPLERLPGKGPLERTAGARPLGRLAGEGPLGRLAGALRARRMLLVLDNCEHVVEAVAALAGALLRAAPDLRVLATGQEPLAIAGERLWPVPPLDLPAQDATPSGMKTSSAVALFVARAAAAAPGFELDHDNASAIAAICRRLDGIPLALELAATRVRALGVRELADRLDDRFRVLTSGRRGGPARQQTLRAMIDWSWSLLSEQEHVVLRRLAVHADGCALDAAEQVAAEPGIDVLDLLARLVDRSLVTMADSADGPRYWLLESVRDYCAERLREAGEYDELRRRHLRYYTGLAERAQPHLHGHDQRRRLERLDSEWANLRTALESAAQLGAGEDAARLVNALAWYWVLRGRLAEARRSLDLALEVSADVQAAAWRTGISLLLSSGTDEITPIPYERIAGPRARARTQWFLSYAQRGFTGLSATSGLLAEALESCRALDDRWGVAAALSVRATIARARGELSAAESDALESEAIFRALGDQWGQVKATNTLAELAEISGDYPRAARLHREGLRMAEELSLWGDVSFRLSGLGRISLLEGDLTGADELHRRAMVLAAGQFDKVAEHFAEVGLALSARRQGRHEEVRAHLSKWVDWLRGVGGEPGLALVLAELGFAAEQLGDADAALRLHLRGLGSARAIGDPRAVALSMEGLAGAHRLAGDAPRAARLLGIATALRRSVGAPLPPAERGDVDRITRALRHALGDERFAAEFELGTRTDPETVPAR</sequence>
<dbReference type="SUPFAM" id="SSF52540">
    <property type="entry name" value="P-loop containing nucleoside triphosphate hydrolases"/>
    <property type="match status" value="1"/>
</dbReference>
<evidence type="ECO:0000256" key="4">
    <source>
        <dbReference type="SAM" id="MobiDB-lite"/>
    </source>
</evidence>
<comment type="similarity">
    <text evidence="1">Belongs to the AfsR/DnrI/RedD regulatory family.</text>
</comment>
<dbReference type="Pfam" id="PF03704">
    <property type="entry name" value="BTAD"/>
    <property type="match status" value="1"/>
</dbReference>
<organism evidence="6 7">
    <name type="scientific">Nonomuraea rosea</name>
    <dbReference type="NCBI Taxonomy" id="638574"/>
    <lineage>
        <taxon>Bacteria</taxon>
        <taxon>Bacillati</taxon>
        <taxon>Actinomycetota</taxon>
        <taxon>Actinomycetes</taxon>
        <taxon>Streptosporangiales</taxon>
        <taxon>Streptosporangiaceae</taxon>
        <taxon>Nonomuraea</taxon>
    </lineage>
</organism>
<dbReference type="InterPro" id="IPR016032">
    <property type="entry name" value="Sig_transdc_resp-reg_C-effctor"/>
</dbReference>
<dbReference type="CDD" id="cd15831">
    <property type="entry name" value="BTAD"/>
    <property type="match status" value="1"/>
</dbReference>
<dbReference type="Pfam" id="PF25872">
    <property type="entry name" value="HTH_77"/>
    <property type="match status" value="1"/>
</dbReference>
<dbReference type="Proteomes" id="UP001500630">
    <property type="component" value="Unassembled WGS sequence"/>
</dbReference>
<feature type="region of interest" description="Disordered" evidence="4">
    <location>
        <begin position="357"/>
        <end position="385"/>
    </location>
</feature>
<evidence type="ECO:0000259" key="5">
    <source>
        <dbReference type="PROSITE" id="PS51755"/>
    </source>
</evidence>